<keyword evidence="6" id="KW-1185">Reference proteome</keyword>
<protein>
    <recommendedName>
        <fullName evidence="4">Serine/threonine-protein phosphatase 2A 55 kDa regulatory subunit B</fullName>
    </recommendedName>
</protein>
<evidence type="ECO:0000313" key="6">
    <source>
        <dbReference type="Proteomes" id="UP000717585"/>
    </source>
</evidence>
<evidence type="ECO:0000256" key="4">
    <source>
        <dbReference type="RuleBase" id="RU331113"/>
    </source>
</evidence>
<dbReference type="SMART" id="SM00320">
    <property type="entry name" value="WD40"/>
    <property type="match status" value="5"/>
</dbReference>
<evidence type="ECO:0000313" key="5">
    <source>
        <dbReference type="EMBL" id="KAG9390446.1"/>
    </source>
</evidence>
<dbReference type="Proteomes" id="UP000717585">
    <property type="component" value="Unassembled WGS sequence"/>
</dbReference>
<reference evidence="5" key="1">
    <citation type="submission" date="2021-05" db="EMBL/GenBank/DDBJ databases">
        <title>A free-living protist that lacks canonical eukaryotic 1 DNA replication and segregation systems.</title>
        <authorList>
            <person name="Salas-Leiva D.E."/>
            <person name="Tromer E.C."/>
            <person name="Curtis B.A."/>
            <person name="Jerlstrom-Hultqvist J."/>
            <person name="Kolisko M."/>
            <person name="Yi Z."/>
            <person name="Salas-Leiva J.S."/>
            <person name="Gallot-Lavallee L."/>
            <person name="Kops G.J.P.L."/>
            <person name="Archibald J.M."/>
            <person name="Simpson A.G.B."/>
            <person name="Roger A.J."/>
        </authorList>
    </citation>
    <scope>NUCLEOTIDE SEQUENCE</scope>
    <source>
        <strain evidence="5">BICM</strain>
    </source>
</reference>
<dbReference type="InterPro" id="IPR000009">
    <property type="entry name" value="PP2A_PR55"/>
</dbReference>
<dbReference type="GO" id="GO:0000159">
    <property type="term" value="C:protein phosphatase type 2A complex"/>
    <property type="evidence" value="ECO:0007669"/>
    <property type="project" value="UniProtKB-UniRule"/>
</dbReference>
<dbReference type="PRINTS" id="PR00600">
    <property type="entry name" value="PP2APR55"/>
</dbReference>
<accession>A0A8J6DZI6</accession>
<dbReference type="GO" id="GO:0019888">
    <property type="term" value="F:protein phosphatase regulator activity"/>
    <property type="evidence" value="ECO:0007669"/>
    <property type="project" value="InterPro"/>
</dbReference>
<sequence length="434" mass="48936">MDGSHRQVDDRSSWRFAQVFGDISAVQDVKDEDIISAVAFNMDGNFLAVGDRGGRVVVFERVETKDKNHRRHVEYRFVTEFESHQPEFDYLRSIEIPEQVNKIKWCHDQCGGRFMLTTNDKTIKLWKVHNKADKAPSFGNLLKDTPRSLGIPRIVRGSGMVGASPKRQYECVHDYHINSLALSSEGTSFLSADDLRVNIWDLETTATTFNAVDIKPPSLDNLVEVITTATYHPKSSAVFAYGTSRNLIRLCDLRASALCDYGSKTFNDQQASSQRTYHQEIASSISDLTFSADGKYIFARDFLSLKVWDVAMESRPLHTIPIHDSLKPHLPQLFEQDAIFDRFECAVSPNGSHVLTGSYNNNFHIYDRMGRGGVCIEASRGRTKEEKLGATRRNKTGWVGDVNTAKKVVHLDWHPQANIIAIATLTNLFLYGAK</sequence>
<keyword evidence="2 4" id="KW-0853">WD repeat</keyword>
<evidence type="ECO:0000256" key="3">
    <source>
        <dbReference type="ARBA" id="ARBA00022737"/>
    </source>
</evidence>
<dbReference type="OrthoDB" id="6274823at2759"/>
<comment type="similarity">
    <text evidence="1 4">Belongs to the phosphatase 2A regulatory subunit B family.</text>
</comment>
<name>A0A8J6DZI6_9EUKA</name>
<proteinExistence type="inferred from homology"/>
<comment type="caution">
    <text evidence="5">The sequence shown here is derived from an EMBL/GenBank/DDBJ whole genome shotgun (WGS) entry which is preliminary data.</text>
</comment>
<keyword evidence="3 4" id="KW-0677">Repeat</keyword>
<dbReference type="InterPro" id="IPR001680">
    <property type="entry name" value="WD40_rpt"/>
</dbReference>
<dbReference type="Gene3D" id="2.130.10.10">
    <property type="entry name" value="YVTN repeat-like/Quinoprotein amine dehydrogenase"/>
    <property type="match status" value="2"/>
</dbReference>
<dbReference type="AlphaFoldDB" id="A0A8J6DZI6"/>
<dbReference type="InterPro" id="IPR015943">
    <property type="entry name" value="WD40/YVTN_repeat-like_dom_sf"/>
</dbReference>
<dbReference type="EMBL" id="JAHDYR010000064">
    <property type="protein sequence ID" value="KAG9390446.1"/>
    <property type="molecule type" value="Genomic_DNA"/>
</dbReference>
<dbReference type="PIRSF" id="PIRSF037309">
    <property type="entry name" value="PP2A_PR55"/>
    <property type="match status" value="1"/>
</dbReference>
<organism evidence="5 6">
    <name type="scientific">Carpediemonas membranifera</name>
    <dbReference type="NCBI Taxonomy" id="201153"/>
    <lineage>
        <taxon>Eukaryota</taxon>
        <taxon>Metamonada</taxon>
        <taxon>Carpediemonas-like organisms</taxon>
        <taxon>Carpediemonas</taxon>
    </lineage>
</organism>
<evidence type="ECO:0000256" key="1">
    <source>
        <dbReference type="ARBA" id="ARBA00008259"/>
    </source>
</evidence>
<dbReference type="SUPFAM" id="SSF50978">
    <property type="entry name" value="WD40 repeat-like"/>
    <property type="match status" value="1"/>
</dbReference>
<dbReference type="InterPro" id="IPR036322">
    <property type="entry name" value="WD40_repeat_dom_sf"/>
</dbReference>
<gene>
    <name evidence="5" type="ORF">J8273_7797</name>
</gene>
<dbReference type="PANTHER" id="PTHR11871">
    <property type="entry name" value="PROTEIN PHOSPHATASE PP2A REGULATORY SUBUNIT B"/>
    <property type="match status" value="1"/>
</dbReference>
<dbReference type="Pfam" id="PF00400">
    <property type="entry name" value="WD40"/>
    <property type="match status" value="3"/>
</dbReference>
<evidence type="ECO:0000256" key="2">
    <source>
        <dbReference type="ARBA" id="ARBA00022574"/>
    </source>
</evidence>